<dbReference type="EMBL" id="CP000393">
    <property type="protein sequence ID" value="ABG51021.1"/>
    <property type="molecule type" value="Genomic_DNA"/>
</dbReference>
<dbReference type="eggNOG" id="COG0376">
    <property type="taxonomic scope" value="Bacteria"/>
</dbReference>
<evidence type="ECO:0000256" key="5">
    <source>
        <dbReference type="ARBA" id="ARBA00023002"/>
    </source>
</evidence>
<dbReference type="HOGENOM" id="CLU_2866533_0_0_3"/>
<dbReference type="RefSeq" id="WP_011611396.1">
    <property type="nucleotide sequence ID" value="NC_008312.1"/>
</dbReference>
<dbReference type="PANTHER" id="PTHR30555">
    <property type="entry name" value="HYDROPEROXIDASE I, BIFUNCTIONAL CATALASE-PEROXIDASE"/>
    <property type="match status" value="1"/>
</dbReference>
<evidence type="ECO:0000256" key="1">
    <source>
        <dbReference type="ARBA" id="ARBA00001970"/>
    </source>
</evidence>
<dbReference type="InterPro" id="IPR000763">
    <property type="entry name" value="Catalase_peroxidase"/>
</dbReference>
<dbReference type="GO" id="GO:0070301">
    <property type="term" value="P:cellular response to hydrogen peroxide"/>
    <property type="evidence" value="ECO:0007669"/>
    <property type="project" value="TreeGrafter"/>
</dbReference>
<comment type="cofactor">
    <cofactor evidence="1">
        <name>heme b</name>
        <dbReference type="ChEBI" id="CHEBI:60344"/>
    </cofactor>
</comment>
<dbReference type="GO" id="GO:0042744">
    <property type="term" value="P:hydrogen peroxide catabolic process"/>
    <property type="evidence" value="ECO:0007669"/>
    <property type="project" value="TreeGrafter"/>
</dbReference>
<dbReference type="SUPFAM" id="SSF48113">
    <property type="entry name" value="Heme-dependent peroxidases"/>
    <property type="match status" value="1"/>
</dbReference>
<keyword evidence="6" id="KW-0408">Iron</keyword>
<dbReference type="Gene3D" id="1.10.520.10">
    <property type="match status" value="1"/>
</dbReference>
<reference evidence="7" key="1">
    <citation type="submission" date="2006-06" db="EMBL/GenBank/DDBJ databases">
        <title>Complete sequence of Trichodesmium erythraeum IMS101.</title>
        <authorList>
            <consortium name="US DOE Joint Genome Institute"/>
            <person name="Copeland A."/>
            <person name="Lucas S."/>
            <person name="Lapidus A."/>
            <person name="Barry K."/>
            <person name="Detter J.C."/>
            <person name="Glavina del Rio T."/>
            <person name="Hammon N."/>
            <person name="Israni S."/>
            <person name="Dalin E."/>
            <person name="Tice H."/>
            <person name="Pitluck S."/>
            <person name="Kiss H."/>
            <person name="Munk A.C."/>
            <person name="Brettin T."/>
            <person name="Bruce D."/>
            <person name="Han C."/>
            <person name="Tapia R."/>
            <person name="Gilna P."/>
            <person name="Schmutz J."/>
            <person name="Larimer F."/>
            <person name="Land M."/>
            <person name="Hauser L."/>
            <person name="Kyrpides N."/>
            <person name="Kim E."/>
            <person name="Richardson P."/>
        </authorList>
    </citation>
    <scope>NUCLEOTIDE SEQUENCE [LARGE SCALE GENOMIC DNA]</scope>
    <source>
        <strain evidence="7">IMS101</strain>
    </source>
</reference>
<dbReference type="STRING" id="203124.Tery_1761"/>
<protein>
    <submittedName>
        <fullName evidence="7">Catalase/peroxidase HPI</fullName>
    </submittedName>
</protein>
<dbReference type="InterPro" id="IPR010255">
    <property type="entry name" value="Haem_peroxidase_sf"/>
</dbReference>
<keyword evidence="3" id="KW-0349">Heme</keyword>
<proteinExistence type="predicted"/>
<name>Q114Q3_TRIEI</name>
<dbReference type="GO" id="GO:0004096">
    <property type="term" value="F:catalase activity"/>
    <property type="evidence" value="ECO:0007669"/>
    <property type="project" value="InterPro"/>
</dbReference>
<organism evidence="7">
    <name type="scientific">Trichodesmium erythraeum (strain IMS101)</name>
    <dbReference type="NCBI Taxonomy" id="203124"/>
    <lineage>
        <taxon>Bacteria</taxon>
        <taxon>Bacillati</taxon>
        <taxon>Cyanobacteriota</taxon>
        <taxon>Cyanophyceae</taxon>
        <taxon>Oscillatoriophycideae</taxon>
        <taxon>Oscillatoriales</taxon>
        <taxon>Microcoleaceae</taxon>
        <taxon>Trichodesmium</taxon>
    </lineage>
</organism>
<evidence type="ECO:0000256" key="6">
    <source>
        <dbReference type="ARBA" id="ARBA00023004"/>
    </source>
</evidence>
<dbReference type="GO" id="GO:0046872">
    <property type="term" value="F:metal ion binding"/>
    <property type="evidence" value="ECO:0007669"/>
    <property type="project" value="UniProtKB-KW"/>
</dbReference>
<accession>Q114Q3</accession>
<keyword evidence="4" id="KW-0479">Metal-binding</keyword>
<dbReference type="GO" id="GO:0005829">
    <property type="term" value="C:cytosol"/>
    <property type="evidence" value="ECO:0007669"/>
    <property type="project" value="TreeGrafter"/>
</dbReference>
<keyword evidence="5" id="KW-0560">Oxidoreductase</keyword>
<keyword evidence="2 7" id="KW-0575">Peroxidase</keyword>
<dbReference type="PANTHER" id="PTHR30555:SF0">
    <property type="entry name" value="CATALASE-PEROXIDASE"/>
    <property type="match status" value="1"/>
</dbReference>
<evidence type="ECO:0000256" key="2">
    <source>
        <dbReference type="ARBA" id="ARBA00022559"/>
    </source>
</evidence>
<dbReference type="GO" id="GO:0020037">
    <property type="term" value="F:heme binding"/>
    <property type="evidence" value="ECO:0007669"/>
    <property type="project" value="InterPro"/>
</dbReference>
<evidence type="ECO:0000256" key="4">
    <source>
        <dbReference type="ARBA" id="ARBA00022723"/>
    </source>
</evidence>
<gene>
    <name evidence="7" type="ordered locus">Tery_1761</name>
</gene>
<evidence type="ECO:0000313" key="7">
    <source>
        <dbReference type="EMBL" id="ABG51021.1"/>
    </source>
</evidence>
<dbReference type="AlphaFoldDB" id="Q114Q3"/>
<dbReference type="KEGG" id="ter:Tery_1761"/>
<evidence type="ECO:0000256" key="3">
    <source>
        <dbReference type="ARBA" id="ARBA00022617"/>
    </source>
</evidence>
<sequence>MLTTNLALPFDPFDPIYRTISQHFYENPDEFADVFVRALFKLTHRDIGPIARYLGPEAPKEEFI</sequence>